<dbReference type="OrthoDB" id="6141102at2759"/>
<evidence type="ECO:0000313" key="8">
    <source>
        <dbReference type="Proteomes" id="UP000322225"/>
    </source>
</evidence>
<evidence type="ECO:0000256" key="1">
    <source>
        <dbReference type="ARBA" id="ARBA00022603"/>
    </source>
</evidence>
<dbReference type="KEGG" id="ksn:43586084"/>
<dbReference type="AlphaFoldDB" id="A0A5M6CAZ6"/>
<dbReference type="GO" id="GO:0035098">
    <property type="term" value="C:ESC/E(Z) complex"/>
    <property type="evidence" value="ECO:0007669"/>
    <property type="project" value="TreeGrafter"/>
</dbReference>
<dbReference type="InterPro" id="IPR046341">
    <property type="entry name" value="SET_dom_sf"/>
</dbReference>
<feature type="region of interest" description="Disordered" evidence="6">
    <location>
        <begin position="289"/>
        <end position="316"/>
    </location>
</feature>
<reference evidence="7" key="2">
    <citation type="submission" date="2024-01" db="EMBL/GenBank/DDBJ databases">
        <title>Comparative genomics of Cryptococcus and Kwoniella reveals pathogenesis evolution and contrasting modes of karyotype evolution via chromosome fusion or intercentromeric recombination.</title>
        <authorList>
            <person name="Coelho M.A."/>
            <person name="David-Palma M."/>
            <person name="Shea T."/>
            <person name="Bowers K."/>
            <person name="McGinley-Smith S."/>
            <person name="Mohammad A.W."/>
            <person name="Gnirke A."/>
            <person name="Yurkov A.M."/>
            <person name="Nowrousian M."/>
            <person name="Sun S."/>
            <person name="Cuomo C.A."/>
            <person name="Heitman J."/>
        </authorList>
    </citation>
    <scope>NUCLEOTIDE SEQUENCE</scope>
    <source>
        <strain evidence="7">CBS 12478</strain>
    </source>
</reference>
<accession>A0A5M6CAZ6</accession>
<dbReference type="Gene3D" id="2.170.270.10">
    <property type="entry name" value="SET domain"/>
    <property type="match status" value="1"/>
</dbReference>
<keyword evidence="1" id="KW-0489">Methyltransferase</keyword>
<evidence type="ECO:0000256" key="2">
    <source>
        <dbReference type="ARBA" id="ARBA00022679"/>
    </source>
</evidence>
<name>A0A5M6CAZ6_9TREE</name>
<dbReference type="PROSITE" id="PS51633">
    <property type="entry name" value="CXC"/>
    <property type="match status" value="1"/>
</dbReference>
<dbReference type="RefSeq" id="XP_031863533.1">
    <property type="nucleotide sequence ID" value="XM_032001976.1"/>
</dbReference>
<dbReference type="InterPro" id="IPR026489">
    <property type="entry name" value="CXC_dom"/>
</dbReference>
<feature type="region of interest" description="Disordered" evidence="6">
    <location>
        <begin position="90"/>
        <end position="163"/>
    </location>
</feature>
<dbReference type="EMBL" id="CP144063">
    <property type="protein sequence ID" value="WWD22470.1"/>
    <property type="molecule type" value="Genomic_DNA"/>
</dbReference>
<dbReference type="GO" id="GO:0031507">
    <property type="term" value="P:heterochromatin formation"/>
    <property type="evidence" value="ECO:0007669"/>
    <property type="project" value="TreeGrafter"/>
</dbReference>
<gene>
    <name evidence="7" type="ORF">CI109_106963</name>
</gene>
<dbReference type="Pfam" id="PF00856">
    <property type="entry name" value="SET"/>
    <property type="match status" value="1"/>
</dbReference>
<reference evidence="7" key="1">
    <citation type="submission" date="2017-08" db="EMBL/GenBank/DDBJ databases">
        <authorList>
            <person name="Cuomo C."/>
            <person name="Billmyre B."/>
            <person name="Heitman J."/>
        </authorList>
    </citation>
    <scope>NUCLEOTIDE SEQUENCE</scope>
    <source>
        <strain evidence="7">CBS 12478</strain>
    </source>
</reference>
<dbReference type="InterPro" id="IPR045318">
    <property type="entry name" value="EZH1/2-like"/>
</dbReference>
<dbReference type="GeneID" id="43586084"/>
<keyword evidence="5" id="KW-0804">Transcription</keyword>
<feature type="compositionally biased region" description="Pro residues" evidence="6">
    <location>
        <begin position="150"/>
        <end position="160"/>
    </location>
</feature>
<feature type="compositionally biased region" description="Acidic residues" evidence="6">
    <location>
        <begin position="303"/>
        <end position="316"/>
    </location>
</feature>
<evidence type="ECO:0000256" key="3">
    <source>
        <dbReference type="ARBA" id="ARBA00022691"/>
    </source>
</evidence>
<dbReference type="GO" id="GO:0003682">
    <property type="term" value="F:chromatin binding"/>
    <property type="evidence" value="ECO:0007669"/>
    <property type="project" value="TreeGrafter"/>
</dbReference>
<dbReference type="SMART" id="SM00317">
    <property type="entry name" value="SET"/>
    <property type="match status" value="1"/>
</dbReference>
<evidence type="ECO:0000256" key="5">
    <source>
        <dbReference type="ARBA" id="ARBA00023163"/>
    </source>
</evidence>
<proteinExistence type="predicted"/>
<dbReference type="GO" id="GO:0046976">
    <property type="term" value="F:histone H3K27 methyltransferase activity"/>
    <property type="evidence" value="ECO:0007669"/>
    <property type="project" value="TreeGrafter"/>
</dbReference>
<evidence type="ECO:0000256" key="4">
    <source>
        <dbReference type="ARBA" id="ARBA00023015"/>
    </source>
</evidence>
<keyword evidence="3" id="KW-0949">S-adenosyl-L-methionine</keyword>
<dbReference type="PROSITE" id="PS50280">
    <property type="entry name" value="SET"/>
    <property type="match status" value="1"/>
</dbReference>
<keyword evidence="8" id="KW-1185">Reference proteome</keyword>
<evidence type="ECO:0000313" key="7">
    <source>
        <dbReference type="EMBL" id="WWD22470.1"/>
    </source>
</evidence>
<feature type="region of interest" description="Disordered" evidence="6">
    <location>
        <begin position="1"/>
        <end position="22"/>
    </location>
</feature>
<organism evidence="7 8">
    <name type="scientific">Kwoniella shandongensis</name>
    <dbReference type="NCBI Taxonomy" id="1734106"/>
    <lineage>
        <taxon>Eukaryota</taxon>
        <taxon>Fungi</taxon>
        <taxon>Dikarya</taxon>
        <taxon>Basidiomycota</taxon>
        <taxon>Agaricomycotina</taxon>
        <taxon>Tremellomycetes</taxon>
        <taxon>Tremellales</taxon>
        <taxon>Cryptococcaceae</taxon>
        <taxon>Kwoniella</taxon>
    </lineage>
</organism>
<protein>
    <submittedName>
        <fullName evidence="7">Uncharacterized protein</fullName>
    </submittedName>
</protein>
<feature type="compositionally biased region" description="Low complexity" evidence="6">
    <location>
        <begin position="115"/>
        <end position="133"/>
    </location>
</feature>
<dbReference type="PANTHER" id="PTHR45747">
    <property type="entry name" value="HISTONE-LYSINE N-METHYLTRANSFERASE E(Z)"/>
    <property type="match status" value="1"/>
</dbReference>
<keyword evidence="4" id="KW-0805">Transcription regulation</keyword>
<dbReference type="GO" id="GO:0032259">
    <property type="term" value="P:methylation"/>
    <property type="evidence" value="ECO:0007669"/>
    <property type="project" value="UniProtKB-KW"/>
</dbReference>
<dbReference type="Proteomes" id="UP000322225">
    <property type="component" value="Chromosome 13"/>
</dbReference>
<evidence type="ECO:0000256" key="6">
    <source>
        <dbReference type="SAM" id="MobiDB-lite"/>
    </source>
</evidence>
<dbReference type="PANTHER" id="PTHR45747:SF4">
    <property type="entry name" value="HISTONE-LYSINE N-METHYLTRANSFERASE E(Z)"/>
    <property type="match status" value="1"/>
</dbReference>
<dbReference type="InterPro" id="IPR001214">
    <property type="entry name" value="SET_dom"/>
</dbReference>
<sequence length="758" mass="84423">MTAAHPSPGPSPSSTREPTVDDINQVYRTVRQVFNQTWRDFYSWKPPSTLPLADDALLKSAGRQDELQVQRHEALGRKLAAAVSNAESITSIPTPDSLGAHTPAPVPPAQHRRSSSVTFSPRPSTPSSTTNPRMIFWKRPPGKSSKHLLPPKPARPPPPKEGSFTLSLPPGVARVPSYHFCVGGTSSVWKPELKAMPFMPCFGDDADFDELEYSKKFGMRRAFEEPGRDADVEIIMVETVRRLKRTGLTSSQIDLTHVLPAKWITISDADLTRDLPRFPRRPELDIETSHARRKRKWEPPLEVPEEDPSPTDNDDFNEIDCARPGCVRVGCTRHSGMVGGTFISRYADHVHRDENPAISRSTILSLLYGPPCSDQCQARNKVGDLLALSLTSQTWPEAERAMLRTLLVELKDSGCTNLCLLREAFPDRTCLQVTLEMLSIARESDAESVNEPTITATPDQIVRPTLTKSKSKSFRIPIPSAHHVNFVECNHHGPCVPGVCSCANTDWPCGRNCGCPPNCMRRHQGCQCKRVPRYSSNGVKRSHRVCLPDKCPCRMSKRECDPELCGPCGAAEELDIKHRGDFEIGRFRSNDGKWESGVRDTQVWVNCSNVQLQKANWPKTRVGISPVAGYGLFAAQDIGAYVVLGEYVGEVISHLEGVRRDQLNKHIGRTYLFALNEESEVDAGSYGNETRFINSGKENEVNCGASVVIVNNEQRLYFQTLRAIKKHEEIRFDYGPTFDENGTDKAVAAQKPNKKSKR</sequence>
<keyword evidence="2" id="KW-0808">Transferase</keyword>
<dbReference type="SUPFAM" id="SSF82199">
    <property type="entry name" value="SET domain"/>
    <property type="match status" value="1"/>
</dbReference>